<evidence type="ECO:0000313" key="2">
    <source>
        <dbReference type="EMBL" id="PHP28577.1"/>
    </source>
</evidence>
<protein>
    <submittedName>
        <fullName evidence="2">Uncharacterized protein</fullName>
    </submittedName>
</protein>
<feature type="compositionally biased region" description="Basic residues" evidence="1">
    <location>
        <begin position="276"/>
        <end position="292"/>
    </location>
</feature>
<reference evidence="2 3" key="1">
    <citation type="submission" date="2017-08" db="EMBL/GenBank/DDBJ databases">
        <title>Draft Genome Sequence of Loktanella cinnabarina Strain XM1, Isolated from Coastal Surface Water.</title>
        <authorList>
            <person name="Ma R."/>
            <person name="Wang J."/>
            <person name="Wang Q."/>
            <person name="Ma Z."/>
            <person name="Li J."/>
            <person name="Chen L."/>
        </authorList>
    </citation>
    <scope>NUCLEOTIDE SEQUENCE [LARGE SCALE GENOMIC DNA]</scope>
    <source>
        <strain evidence="2 3">XM1</strain>
    </source>
</reference>
<dbReference type="Proteomes" id="UP000221860">
    <property type="component" value="Unassembled WGS sequence"/>
</dbReference>
<proteinExistence type="predicted"/>
<dbReference type="EMBL" id="NQWH01000006">
    <property type="protein sequence ID" value="PHP28577.1"/>
    <property type="molecule type" value="Genomic_DNA"/>
</dbReference>
<sequence length="292" mass="33818">MTSQPAAAPSDRGFVFAATSPRYTIMAQRAARNLRMVMPEAQVDLFTDQDIDDPVFDQIHKVEHVWHRPKMEAMRRSRFERTVMLDADLIFLAPVWELFDILDRFEFAGCHGNVRRRGMGYADADVPRSFPVINTGVLALRRTPALTDFLQRWEDAVRDSEANLDQPTFRRMLYESDLRFVALPVEYNMMHVPALDRREPKMGAPRILHLMRLDKMEPGDPTQPFDLKECVEPKIYRHARRLLTRDWSLKDQPIGLPRMPAKKKPTAGKAVVSKGKQIKKGLRRRLNRLKSA</sequence>
<dbReference type="SUPFAM" id="SSF53448">
    <property type="entry name" value="Nucleotide-diphospho-sugar transferases"/>
    <property type="match status" value="1"/>
</dbReference>
<gene>
    <name evidence="2" type="ORF">CJ301_05080</name>
</gene>
<dbReference type="Gene3D" id="3.90.550.10">
    <property type="entry name" value="Spore Coat Polysaccharide Biosynthesis Protein SpsA, Chain A"/>
    <property type="match status" value="1"/>
</dbReference>
<evidence type="ECO:0000256" key="1">
    <source>
        <dbReference type="SAM" id="MobiDB-lite"/>
    </source>
</evidence>
<comment type="caution">
    <text evidence="2">The sequence shown here is derived from an EMBL/GenBank/DDBJ whole genome shotgun (WGS) entry which is preliminary data.</text>
</comment>
<dbReference type="AlphaFoldDB" id="A0A2G1MIQ1"/>
<dbReference type="OrthoDB" id="181606at2"/>
<evidence type="ECO:0000313" key="3">
    <source>
        <dbReference type="Proteomes" id="UP000221860"/>
    </source>
</evidence>
<dbReference type="RefSeq" id="WP_099274937.1">
    <property type="nucleotide sequence ID" value="NZ_KZ304953.1"/>
</dbReference>
<dbReference type="InterPro" id="IPR029044">
    <property type="entry name" value="Nucleotide-diphossugar_trans"/>
</dbReference>
<keyword evidence="3" id="KW-1185">Reference proteome</keyword>
<organism evidence="2 3">
    <name type="scientific">Limimaricola cinnabarinus</name>
    <dbReference type="NCBI Taxonomy" id="1125964"/>
    <lineage>
        <taxon>Bacteria</taxon>
        <taxon>Pseudomonadati</taxon>
        <taxon>Pseudomonadota</taxon>
        <taxon>Alphaproteobacteria</taxon>
        <taxon>Rhodobacterales</taxon>
        <taxon>Paracoccaceae</taxon>
        <taxon>Limimaricola</taxon>
    </lineage>
</organism>
<accession>A0A2G1MIQ1</accession>
<name>A0A2G1MIQ1_9RHOB</name>
<feature type="region of interest" description="Disordered" evidence="1">
    <location>
        <begin position="254"/>
        <end position="292"/>
    </location>
</feature>